<dbReference type="InterPro" id="IPR010734">
    <property type="entry name" value="Copine_C"/>
</dbReference>
<feature type="transmembrane region" description="Helical" evidence="4">
    <location>
        <begin position="40"/>
        <end position="59"/>
    </location>
</feature>
<keyword evidence="4" id="KW-0472">Membrane</keyword>
<keyword evidence="4" id="KW-1133">Transmembrane helix</keyword>
<dbReference type="PANTHER" id="PTHR10857:SF106">
    <property type="entry name" value="C2 DOMAIN-CONTAINING PROTEIN"/>
    <property type="match status" value="1"/>
</dbReference>
<dbReference type="SUPFAM" id="SSF49562">
    <property type="entry name" value="C2 domain (Calcium/lipid-binding domain, CaLB)"/>
    <property type="match status" value="2"/>
</dbReference>
<reference evidence="7 8" key="1">
    <citation type="journal article" date="2024" name="Plant Biotechnol. J.">
        <title>Dendrobium thyrsiflorum genome and its molecular insights into genes involved in important horticultural traits.</title>
        <authorList>
            <person name="Chen B."/>
            <person name="Wang J.Y."/>
            <person name="Zheng P.J."/>
            <person name="Li K.L."/>
            <person name="Liang Y.M."/>
            <person name="Chen X.F."/>
            <person name="Zhang C."/>
            <person name="Zhao X."/>
            <person name="He X."/>
            <person name="Zhang G.Q."/>
            <person name="Liu Z.J."/>
            <person name="Xu Q."/>
        </authorList>
    </citation>
    <scope>NUCLEOTIDE SEQUENCE [LARGE SCALE GENOMIC DNA]</scope>
    <source>
        <strain evidence="7">GZMU011</strain>
    </source>
</reference>
<dbReference type="Pfam" id="PF06203">
    <property type="entry name" value="CCT"/>
    <property type="match status" value="1"/>
</dbReference>
<dbReference type="PROSITE" id="PS50004">
    <property type="entry name" value="C2"/>
    <property type="match status" value="1"/>
</dbReference>
<comment type="caution">
    <text evidence="7">The sequence shown here is derived from an EMBL/GenBank/DDBJ whole genome shotgun (WGS) entry which is preliminary data.</text>
</comment>
<proteinExistence type="predicted"/>
<feature type="domain" description="CCT" evidence="6">
    <location>
        <begin position="479"/>
        <end position="521"/>
    </location>
</feature>
<dbReference type="Pfam" id="PF00168">
    <property type="entry name" value="C2"/>
    <property type="match status" value="2"/>
</dbReference>
<dbReference type="InterPro" id="IPR010402">
    <property type="entry name" value="CCT_domain"/>
</dbReference>
<dbReference type="PROSITE" id="PS51017">
    <property type="entry name" value="CCT"/>
    <property type="match status" value="1"/>
</dbReference>
<comment type="subcellular location">
    <subcellularLocation>
        <location evidence="1 3">Nucleus</location>
    </subcellularLocation>
</comment>
<evidence type="ECO:0000313" key="8">
    <source>
        <dbReference type="Proteomes" id="UP001552299"/>
    </source>
</evidence>
<dbReference type="EMBL" id="JANQDX010000019">
    <property type="protein sequence ID" value="KAL0905266.1"/>
    <property type="molecule type" value="Genomic_DNA"/>
</dbReference>
<sequence>MAKRKDDSDAFLRELDIRKEERRRDMLREREREKKCEKDYMSIIICILVVLNSLNPIWVAKIDLTVRFEWLQPLVFQLYDIDSQFHDVPAKTLKLDEQQFLGEASCFLSEVVTKPIRSLILKLDHREHGKRTTEVGPPIPVYKTEVIKNDLNPAWKPIIINLQQVQSKDTPLNIECCNFNSNGKHDLIDKVVKSLADLEKLHQHQHGEYLFLPSNTGPNHPNKILKGQLFVQNSQILCITLIPQVDQCLSKSNIKQRQKQETKWMRRLDVAEILQFHDTDKRFLAWGFGARPIDGTISHCFNLNGSTHHPEVNALAGQSLANNQHKYFVLLIIADRVITFFQETKDALVKAFDLPLSILIVGVGGADFKEMEILDADIGERLVSTTGQVAMRDIVQFVPMRDVQSDESSVVHALLSELPGQLMTFRKGELFRKMAVSDPVEVSQERQIGSSSLASETFVDSTMEAASYPSLPKDEVHDRSSVILRYKEKRKTRRYDKLIRYESRKVRADSRVRIKGRFAKANQAANP</sequence>
<dbReference type="GO" id="GO:0005634">
    <property type="term" value="C:nucleus"/>
    <property type="evidence" value="ECO:0007669"/>
    <property type="project" value="UniProtKB-SubCell"/>
</dbReference>
<evidence type="ECO:0000256" key="3">
    <source>
        <dbReference type="PROSITE-ProRule" id="PRU00357"/>
    </source>
</evidence>
<evidence type="ECO:0000259" key="6">
    <source>
        <dbReference type="PROSITE" id="PS51017"/>
    </source>
</evidence>
<dbReference type="InterPro" id="IPR045052">
    <property type="entry name" value="Copine"/>
</dbReference>
<dbReference type="Proteomes" id="UP001552299">
    <property type="component" value="Unassembled WGS sequence"/>
</dbReference>
<feature type="domain" description="C2" evidence="5">
    <location>
        <begin position="58"/>
        <end position="209"/>
    </location>
</feature>
<dbReference type="Gene3D" id="2.60.40.150">
    <property type="entry name" value="C2 domain"/>
    <property type="match status" value="2"/>
</dbReference>
<protein>
    <submittedName>
        <fullName evidence="7">Uncharacterized protein</fullName>
    </submittedName>
</protein>
<gene>
    <name evidence="7" type="ORF">M5K25_027457</name>
</gene>
<evidence type="ECO:0000256" key="4">
    <source>
        <dbReference type="SAM" id="Phobius"/>
    </source>
</evidence>
<dbReference type="PANTHER" id="PTHR10857">
    <property type="entry name" value="COPINE"/>
    <property type="match status" value="1"/>
</dbReference>
<evidence type="ECO:0000256" key="2">
    <source>
        <dbReference type="ARBA" id="ARBA00023242"/>
    </source>
</evidence>
<dbReference type="InterPro" id="IPR035892">
    <property type="entry name" value="C2_domain_sf"/>
</dbReference>
<accession>A0ABD0U010</accession>
<keyword evidence="2 3" id="KW-0539">Nucleus</keyword>
<keyword evidence="4" id="KW-0812">Transmembrane</keyword>
<dbReference type="AlphaFoldDB" id="A0ABD0U010"/>
<name>A0ABD0U010_DENTH</name>
<evidence type="ECO:0000259" key="5">
    <source>
        <dbReference type="PROSITE" id="PS50004"/>
    </source>
</evidence>
<keyword evidence="8" id="KW-1185">Reference proteome</keyword>
<evidence type="ECO:0000313" key="7">
    <source>
        <dbReference type="EMBL" id="KAL0905266.1"/>
    </source>
</evidence>
<evidence type="ECO:0000256" key="1">
    <source>
        <dbReference type="ARBA" id="ARBA00004123"/>
    </source>
</evidence>
<dbReference type="Pfam" id="PF07002">
    <property type="entry name" value="Copine"/>
    <property type="match status" value="2"/>
</dbReference>
<organism evidence="7 8">
    <name type="scientific">Dendrobium thyrsiflorum</name>
    <name type="common">Pinecone-like raceme dendrobium</name>
    <name type="synonym">Orchid</name>
    <dbReference type="NCBI Taxonomy" id="117978"/>
    <lineage>
        <taxon>Eukaryota</taxon>
        <taxon>Viridiplantae</taxon>
        <taxon>Streptophyta</taxon>
        <taxon>Embryophyta</taxon>
        <taxon>Tracheophyta</taxon>
        <taxon>Spermatophyta</taxon>
        <taxon>Magnoliopsida</taxon>
        <taxon>Liliopsida</taxon>
        <taxon>Asparagales</taxon>
        <taxon>Orchidaceae</taxon>
        <taxon>Epidendroideae</taxon>
        <taxon>Malaxideae</taxon>
        <taxon>Dendrobiinae</taxon>
        <taxon>Dendrobium</taxon>
    </lineage>
</organism>
<dbReference type="InterPro" id="IPR000008">
    <property type="entry name" value="C2_dom"/>
</dbReference>